<accession>X1HMJ8</accession>
<proteinExistence type="predicted"/>
<comment type="caution">
    <text evidence="1">The sequence shown here is derived from an EMBL/GenBank/DDBJ whole genome shotgun (WGS) entry which is preliminary data.</text>
</comment>
<dbReference type="AlphaFoldDB" id="X1HMJ8"/>
<sequence>MIKKKKYRLVILGIAIILAGIFLFSLLAQGISITLNDGTIINLPDTEFEPSQWVEKEIKKK</sequence>
<dbReference type="EMBL" id="BARU01020957">
    <property type="protein sequence ID" value="GAH55049.1"/>
    <property type="molecule type" value="Genomic_DNA"/>
</dbReference>
<name>X1HMJ8_9ZZZZ</name>
<evidence type="ECO:0000313" key="1">
    <source>
        <dbReference type="EMBL" id="GAH55049.1"/>
    </source>
</evidence>
<reference evidence="1" key="1">
    <citation type="journal article" date="2014" name="Front. Microbiol.">
        <title>High frequency of phylogenetically diverse reductive dehalogenase-homologous genes in deep subseafloor sedimentary metagenomes.</title>
        <authorList>
            <person name="Kawai M."/>
            <person name="Futagami T."/>
            <person name="Toyoda A."/>
            <person name="Takaki Y."/>
            <person name="Nishi S."/>
            <person name="Hori S."/>
            <person name="Arai W."/>
            <person name="Tsubouchi T."/>
            <person name="Morono Y."/>
            <person name="Uchiyama I."/>
            <person name="Ito T."/>
            <person name="Fujiyama A."/>
            <person name="Inagaki F."/>
            <person name="Takami H."/>
        </authorList>
    </citation>
    <scope>NUCLEOTIDE SEQUENCE</scope>
    <source>
        <strain evidence="1">Expedition CK06-06</strain>
    </source>
</reference>
<gene>
    <name evidence="1" type="ORF">S03H2_34352</name>
</gene>
<protein>
    <submittedName>
        <fullName evidence="1">Uncharacterized protein</fullName>
    </submittedName>
</protein>
<organism evidence="1">
    <name type="scientific">marine sediment metagenome</name>
    <dbReference type="NCBI Taxonomy" id="412755"/>
    <lineage>
        <taxon>unclassified sequences</taxon>
        <taxon>metagenomes</taxon>
        <taxon>ecological metagenomes</taxon>
    </lineage>
</organism>